<dbReference type="InterPro" id="IPR011010">
    <property type="entry name" value="DNA_brk_join_enz"/>
</dbReference>
<dbReference type="InterPro" id="IPR013762">
    <property type="entry name" value="Integrase-like_cat_sf"/>
</dbReference>
<keyword evidence="1" id="KW-0233">DNA recombination</keyword>
<proteinExistence type="predicted"/>
<gene>
    <name evidence="3" type="ORF">WF834_02100</name>
</gene>
<organism evidence="3 4">
    <name type="scientific">Faecalibacterium wellingii</name>
    <dbReference type="NCBI Taxonomy" id="2929491"/>
    <lineage>
        <taxon>Bacteria</taxon>
        <taxon>Bacillati</taxon>
        <taxon>Bacillota</taxon>
        <taxon>Clostridia</taxon>
        <taxon>Eubacteriales</taxon>
        <taxon>Oscillospiraceae</taxon>
        <taxon>Faecalibacterium</taxon>
    </lineage>
</organism>
<feature type="domain" description="Tyr recombinase" evidence="2">
    <location>
        <begin position="1"/>
        <end position="145"/>
    </location>
</feature>
<dbReference type="Proteomes" id="UP001373196">
    <property type="component" value="Unassembled WGS sequence"/>
</dbReference>
<reference evidence="3" key="1">
    <citation type="submission" date="2024-03" db="EMBL/GenBank/DDBJ databases">
        <authorList>
            <person name="Plomp N."/>
            <person name="Harmsen H.J."/>
        </authorList>
    </citation>
    <scope>NUCLEOTIDE SEQUENCE</scope>
    <source>
        <strain evidence="3">HTF-128</strain>
    </source>
</reference>
<accession>A0AB35Y4H2</accession>
<comment type="caution">
    <text evidence="3">The sequence shown here is derived from an EMBL/GenBank/DDBJ whole genome shotgun (WGS) entry which is preliminary data.</text>
</comment>
<evidence type="ECO:0000256" key="1">
    <source>
        <dbReference type="ARBA" id="ARBA00023172"/>
    </source>
</evidence>
<evidence type="ECO:0000313" key="3">
    <source>
        <dbReference type="EMBL" id="MEJ5194977.1"/>
    </source>
</evidence>
<evidence type="ECO:0000259" key="2">
    <source>
        <dbReference type="PROSITE" id="PS51898"/>
    </source>
</evidence>
<dbReference type="EMBL" id="JBBFGL010000002">
    <property type="protein sequence ID" value="MEJ5194977.1"/>
    <property type="molecule type" value="Genomic_DNA"/>
</dbReference>
<evidence type="ECO:0000313" key="4">
    <source>
        <dbReference type="Proteomes" id="UP001373196"/>
    </source>
</evidence>
<dbReference type="SUPFAM" id="SSF56349">
    <property type="entry name" value="DNA breaking-rejoining enzymes"/>
    <property type="match status" value="1"/>
</dbReference>
<dbReference type="GO" id="GO:0015074">
    <property type="term" value="P:DNA integration"/>
    <property type="evidence" value="ECO:0007669"/>
    <property type="project" value="InterPro"/>
</dbReference>
<sequence>MLALLPKDLTDDDQLRIYKTYHRKKGQDILGPTKNSKKGGNRNVPIPHWLAEEFRTYCSKLYGLTPDDRVFYMTCTALNKELTRCTQITYLPDIRVHDLRHSHVSLCIELGYSIVLVAKRIGDTVPVVMRTYAHLYPNKQQELVSRLETLSTSSSSKDESDLMPLV</sequence>
<protein>
    <recommendedName>
        <fullName evidence="2">Tyr recombinase domain-containing protein</fullName>
    </recommendedName>
</protein>
<dbReference type="RefSeq" id="WP_339394710.1">
    <property type="nucleotide sequence ID" value="NZ_JBBFGL010000002.1"/>
</dbReference>
<dbReference type="GO" id="GO:0003677">
    <property type="term" value="F:DNA binding"/>
    <property type="evidence" value="ECO:0007669"/>
    <property type="project" value="InterPro"/>
</dbReference>
<dbReference type="Gene3D" id="1.10.443.10">
    <property type="entry name" value="Intergrase catalytic core"/>
    <property type="match status" value="1"/>
</dbReference>
<dbReference type="AlphaFoldDB" id="A0AB35Y4H2"/>
<dbReference type="PROSITE" id="PS51898">
    <property type="entry name" value="TYR_RECOMBINASE"/>
    <property type="match status" value="1"/>
</dbReference>
<dbReference type="GO" id="GO:0006310">
    <property type="term" value="P:DNA recombination"/>
    <property type="evidence" value="ECO:0007669"/>
    <property type="project" value="UniProtKB-KW"/>
</dbReference>
<name>A0AB35Y4H2_9FIRM</name>
<dbReference type="InterPro" id="IPR002104">
    <property type="entry name" value="Integrase_catalytic"/>
</dbReference>